<dbReference type="EMBL" id="WNXD01000001">
    <property type="protein sequence ID" value="MBB2144630.1"/>
    <property type="molecule type" value="Genomic_DNA"/>
</dbReference>
<dbReference type="PANTHER" id="PTHR30619:SF1">
    <property type="entry name" value="RECOMBINATION PROTEIN 2"/>
    <property type="match status" value="1"/>
</dbReference>
<dbReference type="AlphaFoldDB" id="A0A923ITD9"/>
<organism evidence="2 3">
    <name type="scientific">Pedobacter planticolens</name>
    <dbReference type="NCBI Taxonomy" id="2679964"/>
    <lineage>
        <taxon>Bacteria</taxon>
        <taxon>Pseudomonadati</taxon>
        <taxon>Bacteroidota</taxon>
        <taxon>Sphingobacteriia</taxon>
        <taxon>Sphingobacteriales</taxon>
        <taxon>Sphingobacteriaceae</taxon>
        <taxon>Pedobacter</taxon>
    </lineage>
</organism>
<evidence type="ECO:0000313" key="2">
    <source>
        <dbReference type="EMBL" id="MBB2144630.1"/>
    </source>
</evidence>
<dbReference type="InterPro" id="IPR001279">
    <property type="entry name" value="Metallo-B-lactamas"/>
</dbReference>
<evidence type="ECO:0000259" key="1">
    <source>
        <dbReference type="Pfam" id="PF00753"/>
    </source>
</evidence>
<dbReference type="InterPro" id="IPR036866">
    <property type="entry name" value="RibonucZ/Hydroxyglut_hydro"/>
</dbReference>
<evidence type="ECO:0000313" key="3">
    <source>
        <dbReference type="Proteomes" id="UP000601055"/>
    </source>
</evidence>
<dbReference type="Gene3D" id="3.60.15.10">
    <property type="entry name" value="Ribonuclease Z/Hydroxyacylglutathione hydrolase-like"/>
    <property type="match status" value="1"/>
</dbReference>
<comment type="caution">
    <text evidence="2">The sequence shown here is derived from an EMBL/GenBank/DDBJ whole genome shotgun (WGS) entry which is preliminary data.</text>
</comment>
<sequence>MTFLNTEILILKAYQGDCILIKTFDENEDCFNILIDGGTPNTFDFSLRNELKDIAIIDLLVLTHIDSDHIGGVIKFLKNSLANGIEIRKYWVNCLNLIEVGFSSGKISYGQAKSLEELLLEKKEPLSKFNEAIFFSSQIRQDRGITITVLSPTSEIIDSLKKGWPELSEEYQKKLKEVKISGTVLSQVSKGSLRDLAKEDFRHQKTIENDIVNSSCIAMLIKGIDFSFLALGDSRAEVVEQSLRKLEYNDTDNKLKVDYVKISHHGSKNNTSASLLDLIESEKFIISTNGGGAATRHPDRETIARILFHPKRDFTKKVTIIFNYPLSNIASKSGELFTEDEMEDGNWCIQQDITNLELNDA</sequence>
<dbReference type="Proteomes" id="UP000601055">
    <property type="component" value="Unassembled WGS sequence"/>
</dbReference>
<keyword evidence="3" id="KW-1185">Reference proteome</keyword>
<feature type="domain" description="Metallo-beta-lactamase" evidence="1">
    <location>
        <begin position="14"/>
        <end position="105"/>
    </location>
</feature>
<proteinExistence type="predicted"/>
<reference evidence="2" key="1">
    <citation type="submission" date="2019-11" db="EMBL/GenBank/DDBJ databases">
        <title>Description of Pedobacter sp. LMG 31464T.</title>
        <authorList>
            <person name="Carlier A."/>
            <person name="Qi S."/>
            <person name="Vandamme P."/>
        </authorList>
    </citation>
    <scope>NUCLEOTIDE SEQUENCE</scope>
    <source>
        <strain evidence="2">LMG 31464</strain>
    </source>
</reference>
<gene>
    <name evidence="2" type="ORF">GM921_03985</name>
</gene>
<dbReference type="PANTHER" id="PTHR30619">
    <property type="entry name" value="DNA INTERNALIZATION/COMPETENCE PROTEIN COMEC/REC2"/>
    <property type="match status" value="1"/>
</dbReference>
<dbReference type="SUPFAM" id="SSF56281">
    <property type="entry name" value="Metallo-hydrolase/oxidoreductase"/>
    <property type="match status" value="1"/>
</dbReference>
<dbReference type="Pfam" id="PF00753">
    <property type="entry name" value="Lactamase_B"/>
    <property type="match status" value="1"/>
</dbReference>
<dbReference type="InterPro" id="IPR052159">
    <property type="entry name" value="Competence_DNA_uptake"/>
</dbReference>
<name>A0A923ITD9_9SPHI</name>
<accession>A0A923ITD9</accession>
<protein>
    <submittedName>
        <fullName evidence="2">MBL fold metallo-hydrolase</fullName>
    </submittedName>
</protein>